<accession>A0A0F9D294</accession>
<proteinExistence type="predicted"/>
<reference evidence="1" key="1">
    <citation type="journal article" date="2015" name="Nature">
        <title>Complex archaea that bridge the gap between prokaryotes and eukaryotes.</title>
        <authorList>
            <person name="Spang A."/>
            <person name="Saw J.H."/>
            <person name="Jorgensen S.L."/>
            <person name="Zaremba-Niedzwiedzka K."/>
            <person name="Martijn J."/>
            <person name="Lind A.E."/>
            <person name="van Eijk R."/>
            <person name="Schleper C."/>
            <person name="Guy L."/>
            <person name="Ettema T.J."/>
        </authorList>
    </citation>
    <scope>NUCLEOTIDE SEQUENCE</scope>
</reference>
<organism evidence="1">
    <name type="scientific">marine sediment metagenome</name>
    <dbReference type="NCBI Taxonomy" id="412755"/>
    <lineage>
        <taxon>unclassified sequences</taxon>
        <taxon>metagenomes</taxon>
        <taxon>ecological metagenomes</taxon>
    </lineage>
</organism>
<protein>
    <submittedName>
        <fullName evidence="1">Uncharacterized protein</fullName>
    </submittedName>
</protein>
<dbReference type="AlphaFoldDB" id="A0A0F9D294"/>
<comment type="caution">
    <text evidence="1">The sequence shown here is derived from an EMBL/GenBank/DDBJ whole genome shotgun (WGS) entry which is preliminary data.</text>
</comment>
<evidence type="ECO:0000313" key="1">
    <source>
        <dbReference type="EMBL" id="KKL55823.1"/>
    </source>
</evidence>
<dbReference type="EMBL" id="LAZR01030700">
    <property type="protein sequence ID" value="KKL55823.1"/>
    <property type="molecule type" value="Genomic_DNA"/>
</dbReference>
<name>A0A0F9D294_9ZZZZ</name>
<gene>
    <name evidence="1" type="ORF">LCGC14_2251560</name>
</gene>
<sequence>MIITLNPDWRIRSDPLQWIVDQRHVRKPGEPEEYEEWVVWGYFSTLAGAVNSTVGAQVRSLDGEYPHTAIEPLLGELRAIRENVDELVGDLR</sequence>